<protein>
    <submittedName>
        <fullName evidence="1">Uncharacterized protein</fullName>
    </submittedName>
</protein>
<dbReference type="Pfam" id="PF13246">
    <property type="entry name" value="Cation_ATPase"/>
    <property type="match status" value="1"/>
</dbReference>
<evidence type="ECO:0000313" key="2">
    <source>
        <dbReference type="Proteomes" id="UP000054560"/>
    </source>
</evidence>
<sequence>VKERWSILHTLPFDPQRKRVSVLVQQSGDARGEVRVLTKGADDVMMARSTTGDVNDIAESIE</sequence>
<dbReference type="GO" id="GO:0000166">
    <property type="term" value="F:nucleotide binding"/>
    <property type="evidence" value="ECO:0007669"/>
    <property type="project" value="InterPro"/>
</dbReference>
<evidence type="ECO:0000313" key="1">
    <source>
        <dbReference type="EMBL" id="KNC73840.1"/>
    </source>
</evidence>
<name>A0A0L0FAQ7_9EUKA</name>
<organism evidence="1 2">
    <name type="scientific">Sphaeroforma arctica JP610</name>
    <dbReference type="NCBI Taxonomy" id="667725"/>
    <lineage>
        <taxon>Eukaryota</taxon>
        <taxon>Ichthyosporea</taxon>
        <taxon>Ichthyophonida</taxon>
        <taxon>Sphaeroforma</taxon>
    </lineage>
</organism>
<dbReference type="RefSeq" id="XP_014147742.1">
    <property type="nucleotide sequence ID" value="XM_014292267.1"/>
</dbReference>
<reference evidence="1 2" key="1">
    <citation type="submission" date="2011-02" db="EMBL/GenBank/DDBJ databases">
        <title>The Genome Sequence of Sphaeroforma arctica JP610.</title>
        <authorList>
            <consortium name="The Broad Institute Genome Sequencing Platform"/>
            <person name="Russ C."/>
            <person name="Cuomo C."/>
            <person name="Young S.K."/>
            <person name="Zeng Q."/>
            <person name="Gargeya S."/>
            <person name="Alvarado L."/>
            <person name="Berlin A."/>
            <person name="Chapman S.B."/>
            <person name="Chen Z."/>
            <person name="Freedman E."/>
            <person name="Gellesch M."/>
            <person name="Goldberg J."/>
            <person name="Griggs A."/>
            <person name="Gujja S."/>
            <person name="Heilman E."/>
            <person name="Heiman D."/>
            <person name="Howarth C."/>
            <person name="Mehta T."/>
            <person name="Neiman D."/>
            <person name="Pearson M."/>
            <person name="Roberts A."/>
            <person name="Saif S."/>
            <person name="Shea T."/>
            <person name="Shenoy N."/>
            <person name="Sisk P."/>
            <person name="Stolte C."/>
            <person name="Sykes S."/>
            <person name="White J."/>
            <person name="Yandava C."/>
            <person name="Burger G."/>
            <person name="Gray M.W."/>
            <person name="Holland P.W.H."/>
            <person name="King N."/>
            <person name="Lang F.B.F."/>
            <person name="Roger A.J."/>
            <person name="Ruiz-Trillo I."/>
            <person name="Haas B."/>
            <person name="Nusbaum C."/>
            <person name="Birren B."/>
        </authorList>
    </citation>
    <scope>NUCLEOTIDE SEQUENCE [LARGE SCALE GENOMIC DNA]</scope>
    <source>
        <strain evidence="1 2">JP610</strain>
    </source>
</reference>
<feature type="non-terminal residue" evidence="1">
    <location>
        <position position="1"/>
    </location>
</feature>
<dbReference type="InterPro" id="IPR023299">
    <property type="entry name" value="ATPase_P-typ_cyto_dom_N"/>
</dbReference>
<accession>A0A0L0FAQ7</accession>
<feature type="non-terminal residue" evidence="1">
    <location>
        <position position="62"/>
    </location>
</feature>
<dbReference type="OrthoDB" id="377733at2759"/>
<dbReference type="AlphaFoldDB" id="A0A0L0FAQ7"/>
<dbReference type="Proteomes" id="UP000054560">
    <property type="component" value="Unassembled WGS sequence"/>
</dbReference>
<proteinExistence type="predicted"/>
<keyword evidence="2" id="KW-1185">Reference proteome</keyword>
<dbReference type="SUPFAM" id="SSF81660">
    <property type="entry name" value="Metal cation-transporting ATPase, ATP-binding domain N"/>
    <property type="match status" value="1"/>
</dbReference>
<dbReference type="GeneID" id="25914106"/>
<gene>
    <name evidence="1" type="ORF">SARC_13602</name>
</gene>
<dbReference type="Gene3D" id="3.40.1110.10">
    <property type="entry name" value="Calcium-transporting ATPase, cytoplasmic domain N"/>
    <property type="match status" value="1"/>
</dbReference>
<dbReference type="EMBL" id="KQ245083">
    <property type="protein sequence ID" value="KNC73840.1"/>
    <property type="molecule type" value="Genomic_DNA"/>
</dbReference>